<proteinExistence type="predicted"/>
<dbReference type="InterPro" id="IPR014914">
    <property type="entry name" value="RES_dom"/>
</dbReference>
<feature type="domain" description="RES" evidence="1">
    <location>
        <begin position="14"/>
        <end position="140"/>
    </location>
</feature>
<comment type="caution">
    <text evidence="2">The sequence shown here is derived from an EMBL/GenBank/DDBJ whole genome shotgun (WGS) entry which is preliminary data.</text>
</comment>
<reference evidence="2 3" key="1">
    <citation type="submission" date="2020-09" db="EMBL/GenBank/DDBJ databases">
        <authorList>
            <person name="Kim M.K."/>
        </authorList>
    </citation>
    <scope>NUCLEOTIDE SEQUENCE [LARGE SCALE GENOMIC DNA]</scope>
    <source>
        <strain evidence="2 3">BT189</strain>
    </source>
</reference>
<dbReference type="SMART" id="SM00953">
    <property type="entry name" value="RES"/>
    <property type="match status" value="1"/>
</dbReference>
<evidence type="ECO:0000313" key="3">
    <source>
        <dbReference type="Proteomes" id="UP000606003"/>
    </source>
</evidence>
<protein>
    <submittedName>
        <fullName evidence="2">RES family NAD+ phosphorylase</fullName>
    </submittedName>
</protein>
<evidence type="ECO:0000313" key="2">
    <source>
        <dbReference type="EMBL" id="MBD2720991.1"/>
    </source>
</evidence>
<dbReference type="Pfam" id="PF08808">
    <property type="entry name" value="RES"/>
    <property type="match status" value="1"/>
</dbReference>
<organism evidence="2 3">
    <name type="scientific">Hymenobacter armeniacus</name>
    <dbReference type="NCBI Taxonomy" id="2771358"/>
    <lineage>
        <taxon>Bacteria</taxon>
        <taxon>Pseudomonadati</taxon>
        <taxon>Bacteroidota</taxon>
        <taxon>Cytophagia</taxon>
        <taxon>Cytophagales</taxon>
        <taxon>Hymenobacteraceae</taxon>
        <taxon>Hymenobacter</taxon>
    </lineage>
</organism>
<gene>
    <name evidence="2" type="ORF">IC234_02555</name>
</gene>
<evidence type="ECO:0000259" key="1">
    <source>
        <dbReference type="SMART" id="SM00953"/>
    </source>
</evidence>
<sequence>MEVFRLARYARRHDLSGYGAYLYGGRWNLPGLALLYTAEQRAMALLETLVHLPVEDLPDDMYLLTLDVPDDASREALTPADLPPDWQRLSMPQPTATIGHQWLQSGRSLALQVPSVVVPQERNLLLNPAHPEFIRVRLLDAQPFHFDERLRK</sequence>
<dbReference type="EMBL" id="JACXAC010000001">
    <property type="protein sequence ID" value="MBD2720991.1"/>
    <property type="molecule type" value="Genomic_DNA"/>
</dbReference>
<accession>A0ABR8JQB9</accession>
<dbReference type="Proteomes" id="UP000606003">
    <property type="component" value="Unassembled WGS sequence"/>
</dbReference>
<dbReference type="RefSeq" id="WP_190922254.1">
    <property type="nucleotide sequence ID" value="NZ_JACXAC010000001.1"/>
</dbReference>
<name>A0ABR8JQB9_9BACT</name>
<keyword evidence="3" id="KW-1185">Reference proteome</keyword>